<feature type="compositionally biased region" description="Basic and acidic residues" evidence="1">
    <location>
        <begin position="92"/>
        <end position="106"/>
    </location>
</feature>
<dbReference type="EMBL" id="CAVLEF010000001">
    <property type="protein sequence ID" value="CAK1540082.1"/>
    <property type="molecule type" value="Genomic_DNA"/>
</dbReference>
<evidence type="ECO:0000313" key="3">
    <source>
        <dbReference type="Proteomes" id="UP001497472"/>
    </source>
</evidence>
<dbReference type="AlphaFoldDB" id="A0AAV1IU03"/>
<organism evidence="2 3">
    <name type="scientific">Leptosia nina</name>
    <dbReference type="NCBI Taxonomy" id="320188"/>
    <lineage>
        <taxon>Eukaryota</taxon>
        <taxon>Metazoa</taxon>
        <taxon>Ecdysozoa</taxon>
        <taxon>Arthropoda</taxon>
        <taxon>Hexapoda</taxon>
        <taxon>Insecta</taxon>
        <taxon>Pterygota</taxon>
        <taxon>Neoptera</taxon>
        <taxon>Endopterygota</taxon>
        <taxon>Lepidoptera</taxon>
        <taxon>Glossata</taxon>
        <taxon>Ditrysia</taxon>
        <taxon>Papilionoidea</taxon>
        <taxon>Pieridae</taxon>
        <taxon>Pierinae</taxon>
        <taxon>Leptosia</taxon>
    </lineage>
</organism>
<sequence length="162" mass="18449">MHRWPSAHSVVRLSLLPHASPILRARRSFRLSTDGCRELPIIILINLVRYNFHDLNERLAIIEFTNLKKERRQQQQQPGPLHNRGPVTQRSVTKETRSVLTREMRSARNRRGCSHDGVANTATEAPNTSPTSPPKPHSPRDPLTGNALPELHQMHLSPIRCC</sequence>
<keyword evidence="3" id="KW-1185">Reference proteome</keyword>
<name>A0AAV1IU03_9NEOP</name>
<feature type="region of interest" description="Disordered" evidence="1">
    <location>
        <begin position="70"/>
        <end position="162"/>
    </location>
</feature>
<evidence type="ECO:0000256" key="1">
    <source>
        <dbReference type="SAM" id="MobiDB-lite"/>
    </source>
</evidence>
<proteinExistence type="predicted"/>
<comment type="caution">
    <text evidence="2">The sequence shown here is derived from an EMBL/GenBank/DDBJ whole genome shotgun (WGS) entry which is preliminary data.</text>
</comment>
<evidence type="ECO:0000313" key="2">
    <source>
        <dbReference type="EMBL" id="CAK1540082.1"/>
    </source>
</evidence>
<protein>
    <submittedName>
        <fullName evidence="2">Uncharacterized protein</fullName>
    </submittedName>
</protein>
<reference evidence="2 3" key="1">
    <citation type="submission" date="2023-11" db="EMBL/GenBank/DDBJ databases">
        <authorList>
            <person name="Okamura Y."/>
        </authorList>
    </citation>
    <scope>NUCLEOTIDE SEQUENCE [LARGE SCALE GENOMIC DNA]</scope>
</reference>
<gene>
    <name evidence="2" type="ORF">LNINA_LOCUS165</name>
</gene>
<dbReference type="Proteomes" id="UP001497472">
    <property type="component" value="Unassembled WGS sequence"/>
</dbReference>
<accession>A0AAV1IU03</accession>